<proteinExistence type="predicted"/>
<comment type="caution">
    <text evidence="2">The sequence shown here is derived from an EMBL/GenBank/DDBJ whole genome shotgun (WGS) entry which is preliminary data.</text>
</comment>
<feature type="compositionally biased region" description="Basic and acidic residues" evidence="1">
    <location>
        <begin position="334"/>
        <end position="345"/>
    </location>
</feature>
<reference evidence="2 3" key="1">
    <citation type="submission" date="2019-04" db="EMBL/GenBank/DDBJ databases">
        <title>High contiguity whole genome sequence and gene annotation resource for two Venturia nashicola isolates.</title>
        <authorList>
            <person name="Prokchorchik M."/>
            <person name="Won K."/>
            <person name="Lee Y."/>
            <person name="Choi E.D."/>
            <person name="Segonzac C."/>
            <person name="Sohn K.H."/>
        </authorList>
    </citation>
    <scope>NUCLEOTIDE SEQUENCE [LARGE SCALE GENOMIC DNA]</scope>
    <source>
        <strain evidence="2 3">PRI2</strain>
    </source>
</reference>
<feature type="compositionally biased region" description="Basic and acidic residues" evidence="1">
    <location>
        <begin position="1"/>
        <end position="20"/>
    </location>
</feature>
<feature type="compositionally biased region" description="Low complexity" evidence="1">
    <location>
        <begin position="509"/>
        <end position="523"/>
    </location>
</feature>
<protein>
    <submittedName>
        <fullName evidence="2">Uncharacterized protein</fullName>
    </submittedName>
</protein>
<feature type="region of interest" description="Disordered" evidence="1">
    <location>
        <begin position="707"/>
        <end position="814"/>
    </location>
</feature>
<sequence>MSKFSLDKSSTRKLEAEGSRQPRAPLREAQLVPNLEPRDRSASSSERRRSRSSLFLMRPKSAMTTSSSEAGPGEQLKRSTTMETPIMPSKSETSKGRFLFGRGRKSSKSSGSKVRANSPTDIYDDGYVPRHRESKHKRESSGDSRGGSKDVFADFRTLRRGHRTAIIAPSRAPQVEERKAEPARPRKGPAPLRPKRSDECLTPEQLLAPKASGTQPLRQIRSAEHFSPGIPPSQTAGPPKRPLHRPPPLNPAFFPPTANYNLAHLPNGSLNDEWDHLLPLYENRSPRLNPMDTTTGSMRPSALPDTAPDHVKSPMFHPPLEQVPEEPEGTWSDRQSKDITRESSIRHAKSSPMLSRNSSKSSYRKRSQTSPVQKFMDRPISQGSDTLGDVGTLSNQSHTSMDGPVEESCTRDRAPSWEDDIDYCYEHAAEADCDFDWNNVSRFEDSDHDDLYADDGPHTYALMQKDISKDKRSPGSTVSSNEGDGYHLPNRVYKVPSKDALPELEYRSSHSTSTNSVSLLTPSDHSSFPTSEGHNSQRFSGKDTAPSQLLYVERSESQMHQIYDDLLSKPEGAPPTVPPRSEFRTEKMALHNQRRKMVAVPLLPTPPPSADQSPVIPDEEPLRQDLHINTIVAALRKRMESPVSPEDPPPLPPKFPPSQYRGRSNTVGSVRPNAFDAHMGVHEPPEEWPLMLPRSTSETSVVTAIPISKSPTPLSGSPPDSKVPIPPGAATTDVPSAATRYPGPAFGNEYFDPPRSTSFSSSEPEQPYKLHRKATSDPASSKSHVRPSRSSYSLFPQPLKSPGAPSLKSAKSMHFPRALRSAPLHGSFPSKPLSRFEQFRYGGPAPPKQAGFKARQRAFQILP</sequence>
<feature type="region of interest" description="Disordered" evidence="1">
    <location>
        <begin position="1"/>
        <end position="259"/>
    </location>
</feature>
<feature type="region of interest" description="Disordered" evidence="1">
    <location>
        <begin position="284"/>
        <end position="413"/>
    </location>
</feature>
<feature type="compositionally biased region" description="Pro residues" evidence="1">
    <location>
        <begin position="645"/>
        <end position="656"/>
    </location>
</feature>
<feature type="compositionally biased region" description="Pro residues" evidence="1">
    <location>
        <begin position="245"/>
        <end position="254"/>
    </location>
</feature>
<dbReference type="STRING" id="86259.A0A4Z1NN54"/>
<evidence type="ECO:0000313" key="2">
    <source>
        <dbReference type="EMBL" id="TID16073.1"/>
    </source>
</evidence>
<feature type="region of interest" description="Disordered" evidence="1">
    <location>
        <begin position="465"/>
        <end position="491"/>
    </location>
</feature>
<feature type="compositionally biased region" description="Basic and acidic residues" evidence="1">
    <location>
        <begin position="36"/>
        <end position="47"/>
    </location>
</feature>
<feature type="compositionally biased region" description="Basic and acidic residues" evidence="1">
    <location>
        <begin position="139"/>
        <end position="157"/>
    </location>
</feature>
<accession>A0A4Z1NN54</accession>
<dbReference type="Proteomes" id="UP000298493">
    <property type="component" value="Unassembled WGS sequence"/>
</dbReference>
<organism evidence="2 3">
    <name type="scientific">Venturia nashicola</name>
    <dbReference type="NCBI Taxonomy" id="86259"/>
    <lineage>
        <taxon>Eukaryota</taxon>
        <taxon>Fungi</taxon>
        <taxon>Dikarya</taxon>
        <taxon>Ascomycota</taxon>
        <taxon>Pezizomycotina</taxon>
        <taxon>Dothideomycetes</taxon>
        <taxon>Pleosporomycetidae</taxon>
        <taxon>Venturiales</taxon>
        <taxon>Venturiaceae</taxon>
        <taxon>Venturia</taxon>
    </lineage>
</organism>
<name>A0A4Z1NN54_9PEZI</name>
<evidence type="ECO:0000313" key="3">
    <source>
        <dbReference type="Proteomes" id="UP000298493"/>
    </source>
</evidence>
<keyword evidence="3" id="KW-1185">Reference proteome</keyword>
<feature type="region of interest" description="Disordered" evidence="1">
    <location>
        <begin position="504"/>
        <end position="543"/>
    </location>
</feature>
<feature type="compositionally biased region" description="Basic and acidic residues" evidence="1">
    <location>
        <begin position="174"/>
        <end position="184"/>
    </location>
</feature>
<gene>
    <name evidence="2" type="ORF">E6O75_ATG09131</name>
</gene>
<dbReference type="AlphaFoldDB" id="A0A4Z1NN54"/>
<feature type="compositionally biased region" description="Polar residues" evidence="1">
    <location>
        <begin position="524"/>
        <end position="539"/>
    </location>
</feature>
<feature type="region of interest" description="Disordered" evidence="1">
    <location>
        <begin position="639"/>
        <end position="672"/>
    </location>
</feature>
<evidence type="ECO:0000256" key="1">
    <source>
        <dbReference type="SAM" id="MobiDB-lite"/>
    </source>
</evidence>
<dbReference type="EMBL" id="SNSC02000019">
    <property type="protein sequence ID" value="TID16073.1"/>
    <property type="molecule type" value="Genomic_DNA"/>
</dbReference>
<feature type="compositionally biased region" description="Polar residues" evidence="1">
    <location>
        <begin position="755"/>
        <end position="764"/>
    </location>
</feature>